<dbReference type="AlphaFoldDB" id="A0A6A5BWH7"/>
<sequence length="496" mass="55138">MGNKQQGKKMNPSSSSTPKTNNVFSQSGCDQQTADDDLVTLQTNGVVTNASGGYKFYHSKRHGEYCSRSVVLESIVPKEIPFGLSPLGSKLFFQNEHNLEFNEICVVEARKQNKLPKNSGIYKAALMENDLVVLTYGGTVHIFRPSENLWLDVDVENNFIFDMEVSEVNVFCITENGMYAFSTYNSWGQTGTGSTQSHQLSSNNVVTTQKVTTSEGVVFGSAYSGYGHTYFVTLPDRRLFAAGNTGLAQMGRTECTDRDFTIPVELNDFKGKSVTIIASGYAYCLLLLTDNSGHVFGSNDYMQLGYDAPAKIFSPLPLKIPSQAPIKGLSAGQWVSLALTEANEVFVTGKVASDIQYSGWTKIDLQAHGIPSNSLFDAYVIQNIVYLLSEDAFTVMGSRSVTHELSSFKFNVDMEYRKDVKYRVYPKSRNCTSNFFLFFYVDLDTTISHHFIFKFNEKDDLCDVLIVAKDSSLIDDDGDKSILDIEHKLASDLLKE</sequence>
<dbReference type="GeneID" id="68118588"/>
<dbReference type="VEuPathDB" id="AmoebaDB:NfTy_019550"/>
<evidence type="ECO:0000313" key="4">
    <source>
        <dbReference type="Proteomes" id="UP000444721"/>
    </source>
</evidence>
<dbReference type="PANTHER" id="PTHR45982">
    <property type="entry name" value="REGULATOR OF CHROMOSOME CONDENSATION"/>
    <property type="match status" value="1"/>
</dbReference>
<dbReference type="VEuPathDB" id="AmoebaDB:NF0034720"/>
<dbReference type="PROSITE" id="PS50012">
    <property type="entry name" value="RCC1_3"/>
    <property type="match status" value="2"/>
</dbReference>
<dbReference type="EMBL" id="VFQX01000009">
    <property type="protein sequence ID" value="KAF0982443.1"/>
    <property type="molecule type" value="Genomic_DNA"/>
</dbReference>
<dbReference type="InterPro" id="IPR009091">
    <property type="entry name" value="RCC1/BLIP-II"/>
</dbReference>
<evidence type="ECO:0000256" key="1">
    <source>
        <dbReference type="PROSITE-ProRule" id="PRU00235"/>
    </source>
</evidence>
<keyword evidence="4" id="KW-1185">Reference proteome</keyword>
<dbReference type="OrthoDB" id="297375at2759"/>
<evidence type="ECO:0000313" key="3">
    <source>
        <dbReference type="EMBL" id="KAF0982443.1"/>
    </source>
</evidence>
<reference evidence="3 4" key="1">
    <citation type="journal article" date="2019" name="Sci. Rep.">
        <title>Nanopore sequencing improves the draft genome of the human pathogenic amoeba Naegleria fowleri.</title>
        <authorList>
            <person name="Liechti N."/>
            <person name="Schurch N."/>
            <person name="Bruggmann R."/>
            <person name="Wittwer M."/>
        </authorList>
    </citation>
    <scope>NUCLEOTIDE SEQUENCE [LARGE SCALE GENOMIC DNA]</scope>
    <source>
        <strain evidence="3 4">ATCC 30894</strain>
    </source>
</reference>
<evidence type="ECO:0000256" key="2">
    <source>
        <dbReference type="SAM" id="MobiDB-lite"/>
    </source>
</evidence>
<feature type="repeat" description="RCC1" evidence="1">
    <location>
        <begin position="237"/>
        <end position="290"/>
    </location>
</feature>
<feature type="compositionally biased region" description="Low complexity" evidence="2">
    <location>
        <begin position="8"/>
        <end position="22"/>
    </location>
</feature>
<proteinExistence type="predicted"/>
<dbReference type="SUPFAM" id="SSF50985">
    <property type="entry name" value="RCC1/BLIP-II"/>
    <property type="match status" value="1"/>
</dbReference>
<dbReference type="VEuPathDB" id="AmoebaDB:FDP41_011373"/>
<feature type="repeat" description="RCC1" evidence="1">
    <location>
        <begin position="291"/>
        <end position="342"/>
    </location>
</feature>
<dbReference type="Proteomes" id="UP000444721">
    <property type="component" value="Unassembled WGS sequence"/>
</dbReference>
<dbReference type="PANTHER" id="PTHR45982:SF1">
    <property type="entry name" value="REGULATOR OF CHROMOSOME CONDENSATION"/>
    <property type="match status" value="1"/>
</dbReference>
<name>A0A6A5BWH7_NAEFO</name>
<dbReference type="InterPro" id="IPR000408">
    <property type="entry name" value="Reg_chr_condens"/>
</dbReference>
<dbReference type="Gene3D" id="2.130.10.30">
    <property type="entry name" value="Regulator of chromosome condensation 1/beta-lactamase-inhibitor protein II"/>
    <property type="match status" value="1"/>
</dbReference>
<organism evidence="3 4">
    <name type="scientific">Naegleria fowleri</name>
    <name type="common">Brain eating amoeba</name>
    <dbReference type="NCBI Taxonomy" id="5763"/>
    <lineage>
        <taxon>Eukaryota</taxon>
        <taxon>Discoba</taxon>
        <taxon>Heterolobosea</taxon>
        <taxon>Tetramitia</taxon>
        <taxon>Eutetramitia</taxon>
        <taxon>Vahlkampfiidae</taxon>
        <taxon>Naegleria</taxon>
    </lineage>
</organism>
<dbReference type="InterPro" id="IPR051553">
    <property type="entry name" value="Ran_GTPase-activating"/>
</dbReference>
<feature type="region of interest" description="Disordered" evidence="2">
    <location>
        <begin position="1"/>
        <end position="28"/>
    </location>
</feature>
<accession>A0A6A5BWH7</accession>
<comment type="caution">
    <text evidence="3">The sequence shown here is derived from an EMBL/GenBank/DDBJ whole genome shotgun (WGS) entry which is preliminary data.</text>
</comment>
<dbReference type="OMA" id="CITENGM"/>
<dbReference type="RefSeq" id="XP_044567156.1">
    <property type="nucleotide sequence ID" value="XM_044701774.1"/>
</dbReference>
<gene>
    <name evidence="3" type="ORF">FDP41_011373</name>
</gene>
<protein>
    <submittedName>
        <fullName evidence="3">Uncharacterized protein</fullName>
    </submittedName>
</protein>